<accession>A0A072TX73</accession>
<dbReference type="EnsemblPlants" id="KEH22032">
    <property type="protein sequence ID" value="KEH22032"/>
    <property type="gene ID" value="MTR_7g029230"/>
</dbReference>
<organism evidence="1 3">
    <name type="scientific">Medicago truncatula</name>
    <name type="common">Barrel medic</name>
    <name type="synonym">Medicago tribuloides</name>
    <dbReference type="NCBI Taxonomy" id="3880"/>
    <lineage>
        <taxon>Eukaryota</taxon>
        <taxon>Viridiplantae</taxon>
        <taxon>Streptophyta</taxon>
        <taxon>Embryophyta</taxon>
        <taxon>Tracheophyta</taxon>
        <taxon>Spermatophyta</taxon>
        <taxon>Magnoliopsida</taxon>
        <taxon>eudicotyledons</taxon>
        <taxon>Gunneridae</taxon>
        <taxon>Pentapetalae</taxon>
        <taxon>rosids</taxon>
        <taxon>fabids</taxon>
        <taxon>Fabales</taxon>
        <taxon>Fabaceae</taxon>
        <taxon>Papilionoideae</taxon>
        <taxon>50 kb inversion clade</taxon>
        <taxon>NPAAA clade</taxon>
        <taxon>Hologalegina</taxon>
        <taxon>IRL clade</taxon>
        <taxon>Trifolieae</taxon>
        <taxon>Medicago</taxon>
    </lineage>
</organism>
<sequence>MTSLMMMIKDESGFQQKSPKNLSISPEFIFHRAHPKTGRVPALIPIEILACYLPDVLYDVSTRDTNNMFRLMFKHRANDKQIDRGKYKRQKRKWHRLTPSSVTNAPTLGATKPRRKSTSVVLVLSSQQTPSLQLIT</sequence>
<evidence type="ECO:0000313" key="2">
    <source>
        <dbReference type="EnsemblPlants" id="KEH22032"/>
    </source>
</evidence>
<evidence type="ECO:0000313" key="3">
    <source>
        <dbReference type="Proteomes" id="UP000002051"/>
    </source>
</evidence>
<dbReference type="EMBL" id="CM001223">
    <property type="protein sequence ID" value="KEH22032.1"/>
    <property type="molecule type" value="Genomic_DNA"/>
</dbReference>
<name>A0A072TX73_MEDTR</name>
<evidence type="ECO:0000313" key="1">
    <source>
        <dbReference type="EMBL" id="KEH22032.1"/>
    </source>
</evidence>
<dbReference type="HOGENOM" id="CLU_1878517_0_0_1"/>
<dbReference type="Proteomes" id="UP000002051">
    <property type="component" value="Unassembled WGS sequence"/>
</dbReference>
<protein>
    <submittedName>
        <fullName evidence="1 2">Uncharacterized protein</fullName>
    </submittedName>
</protein>
<dbReference type="AlphaFoldDB" id="A0A072TX73"/>
<reference evidence="1 3" key="1">
    <citation type="journal article" date="2011" name="Nature">
        <title>The Medicago genome provides insight into the evolution of rhizobial symbioses.</title>
        <authorList>
            <person name="Young N.D."/>
            <person name="Debelle F."/>
            <person name="Oldroyd G.E."/>
            <person name="Geurts R."/>
            <person name="Cannon S.B."/>
            <person name="Udvardi M.K."/>
            <person name="Benedito V.A."/>
            <person name="Mayer K.F."/>
            <person name="Gouzy J."/>
            <person name="Schoof H."/>
            <person name="Van de Peer Y."/>
            <person name="Proost S."/>
            <person name="Cook D.R."/>
            <person name="Meyers B.C."/>
            <person name="Spannagl M."/>
            <person name="Cheung F."/>
            <person name="De Mita S."/>
            <person name="Krishnakumar V."/>
            <person name="Gundlach H."/>
            <person name="Zhou S."/>
            <person name="Mudge J."/>
            <person name="Bharti A.K."/>
            <person name="Murray J.D."/>
            <person name="Naoumkina M.A."/>
            <person name="Rosen B."/>
            <person name="Silverstein K.A."/>
            <person name="Tang H."/>
            <person name="Rombauts S."/>
            <person name="Zhao P.X."/>
            <person name="Zhou P."/>
            <person name="Barbe V."/>
            <person name="Bardou P."/>
            <person name="Bechner M."/>
            <person name="Bellec A."/>
            <person name="Berger A."/>
            <person name="Berges H."/>
            <person name="Bidwell S."/>
            <person name="Bisseling T."/>
            <person name="Choisne N."/>
            <person name="Couloux A."/>
            <person name="Denny R."/>
            <person name="Deshpande S."/>
            <person name="Dai X."/>
            <person name="Doyle J.J."/>
            <person name="Dudez A.M."/>
            <person name="Farmer A.D."/>
            <person name="Fouteau S."/>
            <person name="Franken C."/>
            <person name="Gibelin C."/>
            <person name="Gish J."/>
            <person name="Goldstein S."/>
            <person name="Gonzalez A.J."/>
            <person name="Green P.J."/>
            <person name="Hallab A."/>
            <person name="Hartog M."/>
            <person name="Hua A."/>
            <person name="Humphray S.J."/>
            <person name="Jeong D.H."/>
            <person name="Jing Y."/>
            <person name="Jocker A."/>
            <person name="Kenton S.M."/>
            <person name="Kim D.J."/>
            <person name="Klee K."/>
            <person name="Lai H."/>
            <person name="Lang C."/>
            <person name="Lin S."/>
            <person name="Macmil S.L."/>
            <person name="Magdelenat G."/>
            <person name="Matthews L."/>
            <person name="McCorrison J."/>
            <person name="Monaghan E.L."/>
            <person name="Mun J.H."/>
            <person name="Najar F.Z."/>
            <person name="Nicholson C."/>
            <person name="Noirot C."/>
            <person name="O'Bleness M."/>
            <person name="Paule C.R."/>
            <person name="Poulain J."/>
            <person name="Prion F."/>
            <person name="Qin B."/>
            <person name="Qu C."/>
            <person name="Retzel E.F."/>
            <person name="Riddle C."/>
            <person name="Sallet E."/>
            <person name="Samain S."/>
            <person name="Samson N."/>
            <person name="Sanders I."/>
            <person name="Saurat O."/>
            <person name="Scarpelli C."/>
            <person name="Schiex T."/>
            <person name="Segurens B."/>
            <person name="Severin A.J."/>
            <person name="Sherrier D.J."/>
            <person name="Shi R."/>
            <person name="Sims S."/>
            <person name="Singer S.R."/>
            <person name="Sinharoy S."/>
            <person name="Sterck L."/>
            <person name="Viollet A."/>
            <person name="Wang B.B."/>
            <person name="Wang K."/>
            <person name="Wang M."/>
            <person name="Wang X."/>
            <person name="Warfsmann J."/>
            <person name="Weissenbach J."/>
            <person name="White D.D."/>
            <person name="White J.D."/>
            <person name="Wiley G.B."/>
            <person name="Wincker P."/>
            <person name="Xing Y."/>
            <person name="Yang L."/>
            <person name="Yao Z."/>
            <person name="Ying F."/>
            <person name="Zhai J."/>
            <person name="Zhou L."/>
            <person name="Zuber A."/>
            <person name="Denarie J."/>
            <person name="Dixon R.A."/>
            <person name="May G.D."/>
            <person name="Schwartz D.C."/>
            <person name="Rogers J."/>
            <person name="Quetier F."/>
            <person name="Town C.D."/>
            <person name="Roe B.A."/>
        </authorList>
    </citation>
    <scope>NUCLEOTIDE SEQUENCE [LARGE SCALE GENOMIC DNA]</scope>
    <source>
        <strain evidence="1">A17</strain>
        <strain evidence="2 3">cv. Jemalong A17</strain>
    </source>
</reference>
<keyword evidence="3" id="KW-1185">Reference proteome</keyword>
<proteinExistence type="predicted"/>
<reference evidence="1 3" key="2">
    <citation type="journal article" date="2014" name="BMC Genomics">
        <title>An improved genome release (version Mt4.0) for the model legume Medicago truncatula.</title>
        <authorList>
            <person name="Tang H."/>
            <person name="Krishnakumar V."/>
            <person name="Bidwell S."/>
            <person name="Rosen B."/>
            <person name="Chan A."/>
            <person name="Zhou S."/>
            <person name="Gentzbittel L."/>
            <person name="Childs K.L."/>
            <person name="Yandell M."/>
            <person name="Gundlach H."/>
            <person name="Mayer K.F."/>
            <person name="Schwartz D.C."/>
            <person name="Town C.D."/>
        </authorList>
    </citation>
    <scope>GENOME REANNOTATION</scope>
    <source>
        <strain evidence="1">A17</strain>
        <strain evidence="2 3">cv. Jemalong A17</strain>
    </source>
</reference>
<gene>
    <name evidence="1" type="ordered locus">MTR_7g029230</name>
</gene>
<reference evidence="2" key="3">
    <citation type="submission" date="2015-04" db="UniProtKB">
        <authorList>
            <consortium name="EnsemblPlants"/>
        </authorList>
    </citation>
    <scope>IDENTIFICATION</scope>
    <source>
        <strain evidence="2">cv. Jemalong A17</strain>
    </source>
</reference>